<dbReference type="VEuPathDB" id="TrichDB:TVAG_163860"/>
<evidence type="ECO:0000313" key="2">
    <source>
        <dbReference type="Proteomes" id="UP000001542"/>
    </source>
</evidence>
<name>A2DG63_TRIV3</name>
<evidence type="ECO:0008006" key="3">
    <source>
        <dbReference type="Google" id="ProtNLM"/>
    </source>
</evidence>
<evidence type="ECO:0000313" key="1">
    <source>
        <dbReference type="EMBL" id="EAY20690.1"/>
    </source>
</evidence>
<dbReference type="AlphaFoldDB" id="A2DG63"/>
<proteinExistence type="predicted"/>
<dbReference type="SMR" id="A2DG63"/>
<dbReference type="EMBL" id="DS113196">
    <property type="protein sequence ID" value="EAY20690.1"/>
    <property type="molecule type" value="Genomic_DNA"/>
</dbReference>
<gene>
    <name evidence="1" type="ORF">TVAG_163860</name>
</gene>
<dbReference type="KEGG" id="tva:5466233"/>
<keyword evidence="2" id="KW-1185">Reference proteome</keyword>
<reference evidence="1" key="1">
    <citation type="submission" date="2006-10" db="EMBL/GenBank/DDBJ databases">
        <authorList>
            <person name="Amadeo P."/>
            <person name="Zhao Q."/>
            <person name="Wortman J."/>
            <person name="Fraser-Liggett C."/>
            <person name="Carlton J."/>
        </authorList>
    </citation>
    <scope>NUCLEOTIDE SEQUENCE</scope>
    <source>
        <strain evidence="1">G3</strain>
    </source>
</reference>
<protein>
    <recommendedName>
        <fullName evidence="3">BTB domain-containing protein</fullName>
    </recommendedName>
</protein>
<accession>A2DG63</accession>
<dbReference type="InParanoid" id="A2DG63"/>
<dbReference type="RefSeq" id="XP_001581676.1">
    <property type="nucleotide sequence ID" value="XM_001581626.1"/>
</dbReference>
<dbReference type="Proteomes" id="UP000001542">
    <property type="component" value="Unassembled WGS sequence"/>
</dbReference>
<sequence length="408" mass="47757">MVRIHMSSPILQRSKSFKNAHYAKITINDKEFRISQSHAVSMFEKFYSCYLLDSTFNHLHINCNVKYQDSYDAFAHLILYGVADLECNENVLKDLFAIGKALGCEELMNLFKVYVVDKMEIDVDNCLKILEYYIDIGSEENIIKCIDFVASKFYTIDIEKLKLLSIKFGFDVIQRILNNDKLAIATEDLLASYIIALTKKSKIFFPLVELIKFEHCSDQIVKEIYENTDKHTFEFITKSLYEALIRSRDPKNIERSIYKSKYFRSGNVIMSCSSTYDGSPQYINKYEEDHYFMSNSNSWVEWRIKEKYSIQPFEYILRIAPENKHVSNHIQSWKIEGITVDGESKVISEVFNSPMKEGEIRKIPIKANDRFKSFKLIQNGTNVEGNYYLLIDAFDFSGFIFEIEEKKK</sequence>
<reference evidence="1" key="2">
    <citation type="journal article" date="2007" name="Science">
        <title>Draft genome sequence of the sexually transmitted pathogen Trichomonas vaginalis.</title>
        <authorList>
            <person name="Carlton J.M."/>
            <person name="Hirt R.P."/>
            <person name="Silva J.C."/>
            <person name="Delcher A.L."/>
            <person name="Schatz M."/>
            <person name="Zhao Q."/>
            <person name="Wortman J.R."/>
            <person name="Bidwell S.L."/>
            <person name="Alsmark U.C.M."/>
            <person name="Besteiro S."/>
            <person name="Sicheritz-Ponten T."/>
            <person name="Noel C.J."/>
            <person name="Dacks J.B."/>
            <person name="Foster P.G."/>
            <person name="Simillion C."/>
            <person name="Van de Peer Y."/>
            <person name="Miranda-Saavedra D."/>
            <person name="Barton G.J."/>
            <person name="Westrop G.D."/>
            <person name="Mueller S."/>
            <person name="Dessi D."/>
            <person name="Fiori P.L."/>
            <person name="Ren Q."/>
            <person name="Paulsen I."/>
            <person name="Zhang H."/>
            <person name="Bastida-Corcuera F.D."/>
            <person name="Simoes-Barbosa A."/>
            <person name="Brown M.T."/>
            <person name="Hayes R.D."/>
            <person name="Mukherjee M."/>
            <person name="Okumura C.Y."/>
            <person name="Schneider R."/>
            <person name="Smith A.J."/>
            <person name="Vanacova S."/>
            <person name="Villalvazo M."/>
            <person name="Haas B.J."/>
            <person name="Pertea M."/>
            <person name="Feldblyum T.V."/>
            <person name="Utterback T.R."/>
            <person name="Shu C.L."/>
            <person name="Osoegawa K."/>
            <person name="de Jong P.J."/>
            <person name="Hrdy I."/>
            <person name="Horvathova L."/>
            <person name="Zubacova Z."/>
            <person name="Dolezal P."/>
            <person name="Malik S.B."/>
            <person name="Logsdon J.M. Jr."/>
            <person name="Henze K."/>
            <person name="Gupta A."/>
            <person name="Wang C.C."/>
            <person name="Dunne R.L."/>
            <person name="Upcroft J.A."/>
            <person name="Upcroft P."/>
            <person name="White O."/>
            <person name="Salzberg S.L."/>
            <person name="Tang P."/>
            <person name="Chiu C.-H."/>
            <person name="Lee Y.-S."/>
            <person name="Embley T.M."/>
            <person name="Coombs G.H."/>
            <person name="Mottram J.C."/>
            <person name="Tachezy J."/>
            <person name="Fraser-Liggett C.M."/>
            <person name="Johnson P.J."/>
        </authorList>
    </citation>
    <scope>NUCLEOTIDE SEQUENCE [LARGE SCALE GENOMIC DNA]</scope>
    <source>
        <strain evidence="1">G3</strain>
    </source>
</reference>
<dbReference type="VEuPathDB" id="TrichDB:TVAGG3_0953970"/>
<organism evidence="1 2">
    <name type="scientific">Trichomonas vaginalis (strain ATCC PRA-98 / G3)</name>
    <dbReference type="NCBI Taxonomy" id="412133"/>
    <lineage>
        <taxon>Eukaryota</taxon>
        <taxon>Metamonada</taxon>
        <taxon>Parabasalia</taxon>
        <taxon>Trichomonadida</taxon>
        <taxon>Trichomonadidae</taxon>
        <taxon>Trichomonas</taxon>
    </lineage>
</organism>